<dbReference type="EMBL" id="CP002905">
    <property type="protein sequence ID" value="AEP88713.1"/>
    <property type="molecule type" value="Genomic_DNA"/>
</dbReference>
<dbReference type="STRING" id="1052585.GYO_4144"/>
<dbReference type="AlphaFoldDB" id="G4NXK9"/>
<protein>
    <submittedName>
        <fullName evidence="1">Uncharacterized protein</fullName>
    </submittedName>
</protein>
<proteinExistence type="predicted"/>
<dbReference type="KEGG" id="bst:GYO_4144"/>
<reference evidence="1 2" key="1">
    <citation type="journal article" date="2012" name="J. Bacteriol.">
        <title>Whole-genome sequences of Bacillus subtilis and close relatives.</title>
        <authorList>
            <person name="Earl A.M."/>
            <person name="Eppinger M."/>
            <person name="Fricke W.F."/>
            <person name="Rosovitz M.J."/>
            <person name="Rasko D.A."/>
            <person name="Daugherty S."/>
            <person name="Losick R."/>
            <person name="Kolter R."/>
            <person name="Ravel J."/>
        </authorList>
    </citation>
    <scope>NUCLEOTIDE SEQUENCE [LARGE SCALE GENOMIC DNA]</scope>
    <source>
        <strain evidence="2">DSM 15029 / JCM 12233 / NBRC 101239 / NRRL B-23049 / TU-B-10</strain>
    </source>
</reference>
<accession>G4NXK9</accession>
<dbReference type="HOGENOM" id="CLU_3340314_0_0_9"/>
<sequence length="37" mass="4557">MLTIPSKRNEPFLLLFLQNRLRSQKMYCKIYEIINNQ</sequence>
<evidence type="ECO:0000313" key="2">
    <source>
        <dbReference type="Proteomes" id="UP000002651"/>
    </source>
</evidence>
<gene>
    <name evidence="1" type="ordered locus">GYO_4144</name>
</gene>
<dbReference type="Proteomes" id="UP000002651">
    <property type="component" value="Chromosome"/>
</dbReference>
<evidence type="ECO:0000313" key="1">
    <source>
        <dbReference type="EMBL" id="AEP88713.1"/>
    </source>
</evidence>
<name>G4NXK9_BACS4</name>
<keyword evidence="2" id="KW-1185">Reference proteome</keyword>
<organism evidence="1 2">
    <name type="scientific">Bacillus spizizenii (strain DSM 15029 / JCM 12233 / NBRC 101239 / NRRL B-23049 / TU-B-10)</name>
    <name type="common">Bacillus subtilis subsp. spizizenii</name>
    <dbReference type="NCBI Taxonomy" id="1052585"/>
    <lineage>
        <taxon>Bacteria</taxon>
        <taxon>Bacillati</taxon>
        <taxon>Bacillota</taxon>
        <taxon>Bacilli</taxon>
        <taxon>Bacillales</taxon>
        <taxon>Bacillaceae</taxon>
        <taxon>Bacillus</taxon>
    </lineage>
</organism>